<dbReference type="EMBL" id="DVLP01000336">
    <property type="protein sequence ID" value="HIT76188.1"/>
    <property type="molecule type" value="Genomic_DNA"/>
</dbReference>
<organism evidence="2 3">
    <name type="scientific">Candidatus Avipropionibacterium avicola</name>
    <dbReference type="NCBI Taxonomy" id="2840701"/>
    <lineage>
        <taxon>Bacteria</taxon>
        <taxon>Bacillati</taxon>
        <taxon>Actinomycetota</taxon>
        <taxon>Actinomycetes</taxon>
        <taxon>Propionibacteriales</taxon>
        <taxon>Propionibacteriaceae</taxon>
        <taxon>Propionibacteriaceae incertae sedis</taxon>
        <taxon>Candidatus Avipropionibacterium</taxon>
    </lineage>
</organism>
<feature type="compositionally biased region" description="Polar residues" evidence="1">
    <location>
        <begin position="31"/>
        <end position="43"/>
    </location>
</feature>
<evidence type="ECO:0000313" key="3">
    <source>
        <dbReference type="Proteomes" id="UP000886842"/>
    </source>
</evidence>
<evidence type="ECO:0000256" key="1">
    <source>
        <dbReference type="SAM" id="MobiDB-lite"/>
    </source>
</evidence>
<proteinExistence type="predicted"/>
<reference evidence="2" key="2">
    <citation type="journal article" date="2021" name="PeerJ">
        <title>Extensive microbial diversity within the chicken gut microbiome revealed by metagenomics and culture.</title>
        <authorList>
            <person name="Gilroy R."/>
            <person name="Ravi A."/>
            <person name="Getino M."/>
            <person name="Pursley I."/>
            <person name="Horton D.L."/>
            <person name="Alikhan N.F."/>
            <person name="Baker D."/>
            <person name="Gharbi K."/>
            <person name="Hall N."/>
            <person name="Watson M."/>
            <person name="Adriaenssens E.M."/>
            <person name="Foster-Nyarko E."/>
            <person name="Jarju S."/>
            <person name="Secka A."/>
            <person name="Antonio M."/>
            <person name="Oren A."/>
            <person name="Chaudhuri R.R."/>
            <person name="La Ragione R."/>
            <person name="Hildebrand F."/>
            <person name="Pallen M.J."/>
        </authorList>
    </citation>
    <scope>NUCLEOTIDE SEQUENCE</scope>
    <source>
        <strain evidence="2">ChiGjej1B1-24693</strain>
    </source>
</reference>
<protein>
    <submittedName>
        <fullName evidence="2">Uncharacterized protein</fullName>
    </submittedName>
</protein>
<dbReference type="InterPro" id="IPR045596">
    <property type="entry name" value="DUF6459"/>
</dbReference>
<name>A0A9D1KPB1_9ACTN</name>
<evidence type="ECO:0000313" key="2">
    <source>
        <dbReference type="EMBL" id="HIT76188.1"/>
    </source>
</evidence>
<reference evidence="2" key="1">
    <citation type="submission" date="2020-10" db="EMBL/GenBank/DDBJ databases">
        <authorList>
            <person name="Gilroy R."/>
        </authorList>
    </citation>
    <scope>NUCLEOTIDE SEQUENCE</scope>
    <source>
        <strain evidence="2">ChiGjej1B1-24693</strain>
    </source>
</reference>
<dbReference type="AlphaFoldDB" id="A0A9D1KPB1"/>
<feature type="region of interest" description="Disordered" evidence="1">
    <location>
        <begin position="25"/>
        <end position="50"/>
    </location>
</feature>
<gene>
    <name evidence="2" type="ORF">IAA98_11425</name>
</gene>
<comment type="caution">
    <text evidence="2">The sequence shown here is derived from an EMBL/GenBank/DDBJ whole genome shotgun (WGS) entry which is preliminary data.</text>
</comment>
<accession>A0A9D1KPB1</accession>
<dbReference type="Proteomes" id="UP000886842">
    <property type="component" value="Unassembled WGS sequence"/>
</dbReference>
<sequence>MTIAIPAARPIAASLADPLRARRQPTLFDADTTTNATSPGQRPTRSDAAAHTRVRQFAVVTLEVLAGLRPPNQLTRWTTESVQSVVSLAARRGGVPRLHLASVHCQRPHPRVIEASLRVVVARRSIAMACQLRLVKGRWVCTAWEYRPADLQAATRAEGSNQL</sequence>
<dbReference type="Pfam" id="PF20060">
    <property type="entry name" value="DUF6459"/>
    <property type="match status" value="1"/>
</dbReference>